<keyword evidence="4" id="KW-0472">Membrane</keyword>
<feature type="domain" description="Major facilitator superfamily (MFS) profile" evidence="5">
    <location>
        <begin position="121"/>
        <end position="506"/>
    </location>
</feature>
<sequence>MTRPPASTGSDRESSSMDPDPEKQGGNVGGPTPTTTTTTVNSTEKHCGSGSAAPGPGADDSRLERRSSSASSSSSLRDGSTGPEDRPPPATGLGRVVSRVLSRTTTRSSWNPGPPPDGGANAWLAVLGSHLVVMNTWGLINSFGLFQTYYVGLLGRPPSEVAWIGSMQVFLIFFVGTLAGRLTDAGYFRAVFIMGTALIAAGTFATAQCTSYWQFLLAQGVCTGLGNGCVFCPAIAVVSTWFGKKRSLAVGLGACGSATGGLVFPSMVRQLLPVVGFAWTLRAIALVQLACMSAAFFCLRPRVPPRKGGSFVDWASFRELEYTFYACGSFFAFVSVYIAFFYVAAYSRDVIGLSYTDSLNLLLVINGVGFFGRIVPNYLADRVGVLNIFVLLTVLTGAGALAWAAVRDVAGLYAWVACYGTVAGGIQSIFPAGLANLTSSDPRKTGVRIGMVFTIVSFGALMGSPVAGALVSRMGGSYLGAQVFSGASMLISAGFIVASRVAKGRRLGVGLWAKV</sequence>
<comment type="similarity">
    <text evidence="2">Belongs to the major facilitator superfamily. Monocarboxylate porter (TC 2.A.1.13) family.</text>
</comment>
<dbReference type="InterPro" id="IPR011701">
    <property type="entry name" value="MFS"/>
</dbReference>
<dbReference type="eggNOG" id="KOG2504">
    <property type="taxonomic scope" value="Eukaryota"/>
</dbReference>
<feature type="transmembrane region" description="Helical" evidence="4">
    <location>
        <begin position="187"/>
        <end position="207"/>
    </location>
</feature>
<dbReference type="InterPro" id="IPR020846">
    <property type="entry name" value="MFS_dom"/>
</dbReference>
<accession>J3NVI5</accession>
<evidence type="ECO:0000256" key="4">
    <source>
        <dbReference type="SAM" id="Phobius"/>
    </source>
</evidence>
<feature type="transmembrane region" description="Helical" evidence="4">
    <location>
        <begin position="213"/>
        <end position="236"/>
    </location>
</feature>
<dbReference type="Gene3D" id="1.20.1250.20">
    <property type="entry name" value="MFS general substrate transporter like domains"/>
    <property type="match status" value="2"/>
</dbReference>
<gene>
    <name evidence="7" type="primary">20345758</name>
    <name evidence="6" type="ORF">GGTG_05300</name>
</gene>
<feature type="transmembrane region" description="Helical" evidence="4">
    <location>
        <begin position="449"/>
        <end position="471"/>
    </location>
</feature>
<feature type="compositionally biased region" description="Low complexity" evidence="3">
    <location>
        <begin position="30"/>
        <end position="41"/>
    </location>
</feature>
<name>J3NVI5_GAET3</name>
<dbReference type="EnsemblFungi" id="EJT75363">
    <property type="protein sequence ID" value="EJT75363"/>
    <property type="gene ID" value="GGTG_05300"/>
</dbReference>
<dbReference type="GeneID" id="20345758"/>
<protein>
    <recommendedName>
        <fullName evidence="5">Major facilitator superfamily (MFS) profile domain-containing protein</fullName>
    </recommendedName>
</protein>
<feature type="transmembrane region" description="Helical" evidence="4">
    <location>
        <begin position="248"/>
        <end position="267"/>
    </location>
</feature>
<feature type="transmembrane region" description="Helical" evidence="4">
    <location>
        <begin position="320"/>
        <end position="344"/>
    </location>
</feature>
<keyword evidence="8" id="KW-1185">Reference proteome</keyword>
<feature type="transmembrane region" description="Helical" evidence="4">
    <location>
        <begin position="383"/>
        <end position="406"/>
    </location>
</feature>
<dbReference type="RefSeq" id="XP_009221363.1">
    <property type="nucleotide sequence ID" value="XM_009223099.1"/>
</dbReference>
<reference evidence="8" key="1">
    <citation type="submission" date="2010-07" db="EMBL/GenBank/DDBJ databases">
        <title>The genome sequence of Gaeumannomyces graminis var. tritici strain R3-111a-1.</title>
        <authorList>
            <consortium name="The Broad Institute Genome Sequencing Platform"/>
            <person name="Ma L.-J."/>
            <person name="Dead R."/>
            <person name="Young S."/>
            <person name="Zeng Q."/>
            <person name="Koehrsen M."/>
            <person name="Alvarado L."/>
            <person name="Berlin A."/>
            <person name="Chapman S.B."/>
            <person name="Chen Z."/>
            <person name="Freedman E."/>
            <person name="Gellesch M."/>
            <person name="Goldberg J."/>
            <person name="Griggs A."/>
            <person name="Gujja S."/>
            <person name="Heilman E.R."/>
            <person name="Heiman D."/>
            <person name="Hepburn T."/>
            <person name="Howarth C."/>
            <person name="Jen D."/>
            <person name="Larson L."/>
            <person name="Mehta T."/>
            <person name="Neiman D."/>
            <person name="Pearson M."/>
            <person name="Roberts A."/>
            <person name="Saif S."/>
            <person name="Shea T."/>
            <person name="Shenoy N."/>
            <person name="Sisk P."/>
            <person name="Stolte C."/>
            <person name="Sykes S."/>
            <person name="Walk T."/>
            <person name="White J."/>
            <person name="Yandava C."/>
            <person name="Haas B."/>
            <person name="Nusbaum C."/>
            <person name="Birren B."/>
        </authorList>
    </citation>
    <scope>NUCLEOTIDE SEQUENCE [LARGE SCALE GENOMIC DNA]</scope>
    <source>
        <strain evidence="8">R3-111a-1</strain>
    </source>
</reference>
<feature type="transmembrane region" description="Helical" evidence="4">
    <location>
        <begin position="412"/>
        <end position="437"/>
    </location>
</feature>
<feature type="transmembrane region" description="Helical" evidence="4">
    <location>
        <begin position="122"/>
        <end position="140"/>
    </location>
</feature>
<dbReference type="PANTHER" id="PTHR11360:SF130">
    <property type="entry name" value="MAJOR FACILITATOR SUPERFAMILY (MFS) PROFILE DOMAIN-CONTAINING PROTEIN-RELATED"/>
    <property type="match status" value="1"/>
</dbReference>
<dbReference type="EMBL" id="GL385397">
    <property type="protein sequence ID" value="EJT75363.1"/>
    <property type="molecule type" value="Genomic_DNA"/>
</dbReference>
<dbReference type="GO" id="GO:0016020">
    <property type="term" value="C:membrane"/>
    <property type="evidence" value="ECO:0007669"/>
    <property type="project" value="UniProtKB-SubCell"/>
</dbReference>
<dbReference type="CDD" id="cd17352">
    <property type="entry name" value="MFS_MCT_SLC16"/>
    <property type="match status" value="1"/>
</dbReference>
<reference evidence="7" key="5">
    <citation type="submission" date="2018-04" db="UniProtKB">
        <authorList>
            <consortium name="EnsemblFungi"/>
        </authorList>
    </citation>
    <scope>IDENTIFICATION</scope>
    <source>
        <strain evidence="7">R3-111a-1</strain>
    </source>
</reference>
<keyword evidence="4" id="KW-0812">Transmembrane</keyword>
<dbReference type="VEuPathDB" id="FungiDB:GGTG_05300"/>
<evidence type="ECO:0000256" key="1">
    <source>
        <dbReference type="ARBA" id="ARBA00004141"/>
    </source>
</evidence>
<reference evidence="7" key="4">
    <citation type="journal article" date="2015" name="G3 (Bethesda)">
        <title>Genome sequences of three phytopathogenic species of the Magnaporthaceae family of fungi.</title>
        <authorList>
            <person name="Okagaki L.H."/>
            <person name="Nunes C.C."/>
            <person name="Sailsbery J."/>
            <person name="Clay B."/>
            <person name="Brown D."/>
            <person name="John T."/>
            <person name="Oh Y."/>
            <person name="Young N."/>
            <person name="Fitzgerald M."/>
            <person name="Haas B.J."/>
            <person name="Zeng Q."/>
            <person name="Young S."/>
            <person name="Adiconis X."/>
            <person name="Fan L."/>
            <person name="Levin J.Z."/>
            <person name="Mitchell T.K."/>
            <person name="Okubara P.A."/>
            <person name="Farman M.L."/>
            <person name="Kohn L.M."/>
            <person name="Birren B."/>
            <person name="Ma L.-J."/>
            <person name="Dean R.A."/>
        </authorList>
    </citation>
    <scope>NUCLEOTIDE SEQUENCE</scope>
    <source>
        <strain evidence="7">R3-111a-1</strain>
    </source>
</reference>
<proteinExistence type="inferred from homology"/>
<dbReference type="HOGENOM" id="CLU_001265_1_1_1"/>
<evidence type="ECO:0000313" key="6">
    <source>
        <dbReference type="EMBL" id="EJT75363.1"/>
    </source>
</evidence>
<evidence type="ECO:0000313" key="7">
    <source>
        <dbReference type="EnsemblFungi" id="EJT75363"/>
    </source>
</evidence>
<keyword evidence="4" id="KW-1133">Transmembrane helix</keyword>
<evidence type="ECO:0000256" key="2">
    <source>
        <dbReference type="ARBA" id="ARBA00006727"/>
    </source>
</evidence>
<dbReference type="InterPro" id="IPR036259">
    <property type="entry name" value="MFS_trans_sf"/>
</dbReference>
<dbReference type="InterPro" id="IPR050327">
    <property type="entry name" value="Proton-linked_MCT"/>
</dbReference>
<reference evidence="6" key="2">
    <citation type="submission" date="2010-07" db="EMBL/GenBank/DDBJ databases">
        <authorList>
            <consortium name="The Broad Institute Genome Sequencing Platform"/>
            <consortium name="Broad Institute Genome Sequencing Center for Infectious Disease"/>
            <person name="Ma L.-J."/>
            <person name="Dead R."/>
            <person name="Young S."/>
            <person name="Zeng Q."/>
            <person name="Koehrsen M."/>
            <person name="Alvarado L."/>
            <person name="Berlin A."/>
            <person name="Chapman S.B."/>
            <person name="Chen Z."/>
            <person name="Freedman E."/>
            <person name="Gellesch M."/>
            <person name="Goldberg J."/>
            <person name="Griggs A."/>
            <person name="Gujja S."/>
            <person name="Heilman E.R."/>
            <person name="Heiman D."/>
            <person name="Hepburn T."/>
            <person name="Howarth C."/>
            <person name="Jen D."/>
            <person name="Larson L."/>
            <person name="Mehta T."/>
            <person name="Neiman D."/>
            <person name="Pearson M."/>
            <person name="Roberts A."/>
            <person name="Saif S."/>
            <person name="Shea T."/>
            <person name="Shenoy N."/>
            <person name="Sisk P."/>
            <person name="Stolte C."/>
            <person name="Sykes S."/>
            <person name="Walk T."/>
            <person name="White J."/>
            <person name="Yandava C."/>
            <person name="Haas B."/>
            <person name="Nusbaum C."/>
            <person name="Birren B."/>
        </authorList>
    </citation>
    <scope>NUCLEOTIDE SEQUENCE</scope>
    <source>
        <strain evidence="6">R3-111a-1</strain>
    </source>
</reference>
<feature type="transmembrane region" description="Helical" evidence="4">
    <location>
        <begin position="279"/>
        <end position="299"/>
    </location>
</feature>
<dbReference type="Proteomes" id="UP000006039">
    <property type="component" value="Unassembled WGS sequence"/>
</dbReference>
<evidence type="ECO:0000259" key="5">
    <source>
        <dbReference type="PROSITE" id="PS50850"/>
    </source>
</evidence>
<organism evidence="6">
    <name type="scientific">Gaeumannomyces tritici (strain R3-111a-1)</name>
    <name type="common">Wheat and barley take-all root rot fungus</name>
    <name type="synonym">Gaeumannomyces graminis var. tritici</name>
    <dbReference type="NCBI Taxonomy" id="644352"/>
    <lineage>
        <taxon>Eukaryota</taxon>
        <taxon>Fungi</taxon>
        <taxon>Dikarya</taxon>
        <taxon>Ascomycota</taxon>
        <taxon>Pezizomycotina</taxon>
        <taxon>Sordariomycetes</taxon>
        <taxon>Sordariomycetidae</taxon>
        <taxon>Magnaporthales</taxon>
        <taxon>Magnaporthaceae</taxon>
        <taxon>Gaeumannomyces</taxon>
    </lineage>
</organism>
<feature type="compositionally biased region" description="Low complexity" evidence="3">
    <location>
        <begin position="68"/>
        <end position="80"/>
    </location>
</feature>
<dbReference type="GO" id="GO:0022857">
    <property type="term" value="F:transmembrane transporter activity"/>
    <property type="evidence" value="ECO:0007669"/>
    <property type="project" value="InterPro"/>
</dbReference>
<feature type="transmembrane region" description="Helical" evidence="4">
    <location>
        <begin position="160"/>
        <end position="180"/>
    </location>
</feature>
<dbReference type="PROSITE" id="PS50850">
    <property type="entry name" value="MFS"/>
    <property type="match status" value="1"/>
</dbReference>
<evidence type="ECO:0000256" key="3">
    <source>
        <dbReference type="SAM" id="MobiDB-lite"/>
    </source>
</evidence>
<feature type="transmembrane region" description="Helical" evidence="4">
    <location>
        <begin position="350"/>
        <end position="371"/>
    </location>
</feature>
<comment type="subcellular location">
    <subcellularLocation>
        <location evidence="1">Membrane</location>
        <topology evidence="1">Multi-pass membrane protein</topology>
    </subcellularLocation>
</comment>
<feature type="compositionally biased region" description="Low complexity" evidence="3">
    <location>
        <begin position="95"/>
        <end position="109"/>
    </location>
</feature>
<feature type="region of interest" description="Disordered" evidence="3">
    <location>
        <begin position="1"/>
        <end position="115"/>
    </location>
</feature>
<reference evidence="6" key="3">
    <citation type="submission" date="2010-09" db="EMBL/GenBank/DDBJ databases">
        <title>Annotation of Gaeumannomyces graminis var. tritici R3-111a-1.</title>
        <authorList>
            <consortium name="The Broad Institute Genome Sequencing Platform"/>
            <person name="Ma L.-J."/>
            <person name="Dead R."/>
            <person name="Young S.K."/>
            <person name="Zeng Q."/>
            <person name="Gargeya S."/>
            <person name="Fitzgerald M."/>
            <person name="Haas B."/>
            <person name="Abouelleil A."/>
            <person name="Alvarado L."/>
            <person name="Arachchi H.M."/>
            <person name="Berlin A."/>
            <person name="Brown A."/>
            <person name="Chapman S.B."/>
            <person name="Chen Z."/>
            <person name="Dunbar C."/>
            <person name="Freedman E."/>
            <person name="Gearin G."/>
            <person name="Gellesch M."/>
            <person name="Goldberg J."/>
            <person name="Griggs A."/>
            <person name="Gujja S."/>
            <person name="Heiman D."/>
            <person name="Howarth C."/>
            <person name="Larson L."/>
            <person name="Lui A."/>
            <person name="MacDonald P.J.P."/>
            <person name="Mehta T."/>
            <person name="Montmayeur A."/>
            <person name="Murphy C."/>
            <person name="Neiman D."/>
            <person name="Pearson M."/>
            <person name="Priest M."/>
            <person name="Roberts A."/>
            <person name="Saif S."/>
            <person name="Shea T."/>
            <person name="Shenoy N."/>
            <person name="Sisk P."/>
            <person name="Stolte C."/>
            <person name="Sykes S."/>
            <person name="Yandava C."/>
            <person name="Wortman J."/>
            <person name="Nusbaum C."/>
            <person name="Birren B."/>
        </authorList>
    </citation>
    <scope>NUCLEOTIDE SEQUENCE</scope>
    <source>
        <strain evidence="6">R3-111a-1</strain>
    </source>
</reference>
<feature type="compositionally biased region" description="Basic and acidic residues" evidence="3">
    <location>
        <begin position="10"/>
        <end position="23"/>
    </location>
</feature>
<dbReference type="SUPFAM" id="SSF103473">
    <property type="entry name" value="MFS general substrate transporter"/>
    <property type="match status" value="1"/>
</dbReference>
<dbReference type="PANTHER" id="PTHR11360">
    <property type="entry name" value="MONOCARBOXYLATE TRANSPORTER"/>
    <property type="match status" value="1"/>
</dbReference>
<dbReference type="OrthoDB" id="5212574at2759"/>
<dbReference type="Pfam" id="PF07690">
    <property type="entry name" value="MFS_1"/>
    <property type="match status" value="1"/>
</dbReference>
<dbReference type="AlphaFoldDB" id="J3NVI5"/>
<feature type="compositionally biased region" description="Low complexity" evidence="3">
    <location>
        <begin position="48"/>
        <end position="58"/>
    </location>
</feature>
<evidence type="ECO:0000313" key="8">
    <source>
        <dbReference type="Proteomes" id="UP000006039"/>
    </source>
</evidence>
<feature type="transmembrane region" description="Helical" evidence="4">
    <location>
        <begin position="477"/>
        <end position="498"/>
    </location>
</feature>